<protein>
    <submittedName>
        <fullName evidence="1">Uncharacterized protein</fullName>
    </submittedName>
</protein>
<name>A0A024P7J7_9BACI</name>
<sequence>MSKFVKGTSILGVLVLGIGVWQLTEMDQEKGMDVQAQPNDKHETYETVMIDKEEMDQVEIRPEEKMIDSPTLRSIQESVEENEEMKQLITGLGTSVGTDLQSHEVDTEEEWKELEKDTKDKKEMIKKLLKITNHKELRQLASRALKNFEQTIEKRQFSLYKEAVASFKTISDRL</sequence>
<dbReference type="EMBL" id="CCDI010000004">
    <property type="protein sequence ID" value="CDQ24723.1"/>
    <property type="molecule type" value="Genomic_DNA"/>
</dbReference>
<accession>A0A024P7J7</accession>
<evidence type="ECO:0000313" key="1">
    <source>
        <dbReference type="EMBL" id="CDQ24723.1"/>
    </source>
</evidence>
<evidence type="ECO:0000313" key="2">
    <source>
        <dbReference type="Proteomes" id="UP000028868"/>
    </source>
</evidence>
<reference evidence="1 2" key="2">
    <citation type="submission" date="2014-05" db="EMBL/GenBank/DDBJ databases">
        <title>Draft genome sequence of Halobacillus karajensis HK-03.</title>
        <authorList>
            <person name="Khelaifia S."/>
            <person name="Croce O."/>
            <person name="Lagier J.C."/>
            <person name="Raoult D."/>
        </authorList>
    </citation>
    <scope>NUCLEOTIDE SEQUENCE [LARGE SCALE GENOMIC DNA]</scope>
    <source>
        <strain evidence="1 2">HD-03</strain>
    </source>
</reference>
<dbReference type="AlphaFoldDB" id="A0A024P7J7"/>
<organism evidence="1 2">
    <name type="scientific">Halobacillus karajensis</name>
    <dbReference type="NCBI Taxonomy" id="195088"/>
    <lineage>
        <taxon>Bacteria</taxon>
        <taxon>Bacillati</taxon>
        <taxon>Bacillota</taxon>
        <taxon>Bacilli</taxon>
        <taxon>Bacillales</taxon>
        <taxon>Bacillaceae</taxon>
        <taxon>Halobacillus</taxon>
    </lineage>
</organism>
<keyword evidence="2" id="KW-1185">Reference proteome</keyword>
<dbReference type="Proteomes" id="UP000028868">
    <property type="component" value="Unassembled WGS sequence"/>
</dbReference>
<proteinExistence type="predicted"/>
<gene>
    <name evidence="1" type="ORF">BN983_03019</name>
</gene>
<dbReference type="RefSeq" id="WP_035509900.1">
    <property type="nucleotide sequence ID" value="NZ_CCDH010000004.1"/>
</dbReference>
<comment type="caution">
    <text evidence="1">The sequence shown here is derived from an EMBL/GenBank/DDBJ whole genome shotgun (WGS) entry which is preliminary data.</text>
</comment>
<reference evidence="2" key="1">
    <citation type="submission" date="2014-03" db="EMBL/GenBank/DDBJ databases">
        <authorList>
            <person name="Urmite Genomes U."/>
        </authorList>
    </citation>
    <scope>NUCLEOTIDE SEQUENCE [LARGE SCALE GENOMIC DNA]</scope>
    <source>
        <strain evidence="2">HD-03</strain>
    </source>
</reference>